<dbReference type="SUPFAM" id="SSF46458">
    <property type="entry name" value="Globin-like"/>
    <property type="match status" value="1"/>
</dbReference>
<dbReference type="Proteomes" id="UP000261600">
    <property type="component" value="Unplaced"/>
</dbReference>
<dbReference type="GO" id="GO:0031838">
    <property type="term" value="C:haptoglobin-hemoglobin complex"/>
    <property type="evidence" value="ECO:0007669"/>
    <property type="project" value="TreeGrafter"/>
</dbReference>
<protein>
    <recommendedName>
        <fullName evidence="9">Globin domain-containing protein</fullName>
    </recommendedName>
</protein>
<dbReference type="STRING" id="43700.ENSMALP00000029806"/>
<keyword evidence="5 8" id="KW-0561">Oxygen transport</keyword>
<evidence type="ECO:0000256" key="3">
    <source>
        <dbReference type="ARBA" id="ARBA00022448"/>
    </source>
</evidence>
<evidence type="ECO:0000256" key="6">
    <source>
        <dbReference type="ARBA" id="ARBA00022723"/>
    </source>
</evidence>
<reference evidence="10" key="1">
    <citation type="submission" date="2025-08" db="UniProtKB">
        <authorList>
            <consortium name="Ensembl"/>
        </authorList>
    </citation>
    <scope>IDENTIFICATION</scope>
</reference>
<keyword evidence="4 8" id="KW-0349">Heme</keyword>
<evidence type="ECO:0000256" key="7">
    <source>
        <dbReference type="ARBA" id="ARBA00023004"/>
    </source>
</evidence>
<dbReference type="InterPro" id="IPR009050">
    <property type="entry name" value="Globin-like_sf"/>
</dbReference>
<dbReference type="GO" id="GO:0031720">
    <property type="term" value="F:haptoglobin binding"/>
    <property type="evidence" value="ECO:0007669"/>
    <property type="project" value="TreeGrafter"/>
</dbReference>
<dbReference type="Pfam" id="PF00042">
    <property type="entry name" value="Globin"/>
    <property type="match status" value="1"/>
</dbReference>
<accession>A0A3Q3KJ89</accession>
<reference evidence="10" key="2">
    <citation type="submission" date="2025-09" db="UniProtKB">
        <authorList>
            <consortium name="Ensembl"/>
        </authorList>
    </citation>
    <scope>IDENTIFICATION</scope>
</reference>
<dbReference type="AlphaFoldDB" id="A0A3Q3KJ89"/>
<dbReference type="GO" id="GO:0072562">
    <property type="term" value="C:blood microparticle"/>
    <property type="evidence" value="ECO:0007669"/>
    <property type="project" value="TreeGrafter"/>
</dbReference>
<feature type="domain" description="Globin" evidence="9">
    <location>
        <begin position="2"/>
        <end position="133"/>
    </location>
</feature>
<keyword evidence="6" id="KW-0479">Metal-binding</keyword>
<keyword evidence="11" id="KW-1185">Reference proteome</keyword>
<dbReference type="InterPro" id="IPR012292">
    <property type="entry name" value="Globin/Proto"/>
</dbReference>
<evidence type="ECO:0000256" key="1">
    <source>
        <dbReference type="ARBA" id="ARBA00008705"/>
    </source>
</evidence>
<keyword evidence="7" id="KW-0408">Iron</keyword>
<evidence type="ECO:0000256" key="8">
    <source>
        <dbReference type="RuleBase" id="RU000356"/>
    </source>
</evidence>
<dbReference type="InterPro" id="IPR000971">
    <property type="entry name" value="Globin"/>
</dbReference>
<dbReference type="GO" id="GO:0005833">
    <property type="term" value="C:hemoglobin complex"/>
    <property type="evidence" value="ECO:0007669"/>
    <property type="project" value="TreeGrafter"/>
</dbReference>
<evidence type="ECO:0000256" key="5">
    <source>
        <dbReference type="ARBA" id="ARBA00022621"/>
    </source>
</evidence>
<keyword evidence="3 8" id="KW-0813">Transport</keyword>
<evidence type="ECO:0000256" key="4">
    <source>
        <dbReference type="ARBA" id="ARBA00022617"/>
    </source>
</evidence>
<proteinExistence type="inferred from homology"/>
<dbReference type="GO" id="GO:0004601">
    <property type="term" value="F:peroxidase activity"/>
    <property type="evidence" value="ECO:0007669"/>
    <property type="project" value="TreeGrafter"/>
</dbReference>
<evidence type="ECO:0000313" key="11">
    <source>
        <dbReference type="Proteomes" id="UP000261600"/>
    </source>
</evidence>
<dbReference type="InterPro" id="IPR050056">
    <property type="entry name" value="Hemoglobin_oxygen_transport"/>
</dbReference>
<dbReference type="PANTHER" id="PTHR11442:SF93">
    <property type="entry name" value="ALPHA GLOBIN-LIKE-RELATED"/>
    <property type="match status" value="1"/>
</dbReference>
<dbReference type="PROSITE" id="PS01033">
    <property type="entry name" value="GLOBIN"/>
    <property type="match status" value="1"/>
</dbReference>
<evidence type="ECO:0000259" key="9">
    <source>
        <dbReference type="PROSITE" id="PS01033"/>
    </source>
</evidence>
<evidence type="ECO:0000256" key="2">
    <source>
        <dbReference type="ARBA" id="ARBA00011125"/>
    </source>
</evidence>
<organism evidence="10 11">
    <name type="scientific">Monopterus albus</name>
    <name type="common">Swamp eel</name>
    <dbReference type="NCBI Taxonomy" id="43700"/>
    <lineage>
        <taxon>Eukaryota</taxon>
        <taxon>Metazoa</taxon>
        <taxon>Chordata</taxon>
        <taxon>Craniata</taxon>
        <taxon>Vertebrata</taxon>
        <taxon>Euteleostomi</taxon>
        <taxon>Actinopterygii</taxon>
        <taxon>Neopterygii</taxon>
        <taxon>Teleostei</taxon>
        <taxon>Neoteleostei</taxon>
        <taxon>Acanthomorphata</taxon>
        <taxon>Anabantaria</taxon>
        <taxon>Synbranchiformes</taxon>
        <taxon>Synbranchidae</taxon>
        <taxon>Monopterus</taxon>
    </lineage>
</organism>
<dbReference type="GO" id="GO:0046872">
    <property type="term" value="F:metal ion binding"/>
    <property type="evidence" value="ECO:0007669"/>
    <property type="project" value="UniProtKB-KW"/>
</dbReference>
<comment type="similarity">
    <text evidence="1 8">Belongs to the globin family.</text>
</comment>
<dbReference type="GO" id="GO:0005344">
    <property type="term" value="F:oxygen carrier activity"/>
    <property type="evidence" value="ECO:0007669"/>
    <property type="project" value="UniProtKB-KW"/>
</dbReference>
<dbReference type="GO" id="GO:0043177">
    <property type="term" value="F:organic acid binding"/>
    <property type="evidence" value="ECO:0007669"/>
    <property type="project" value="TreeGrafter"/>
</dbReference>
<dbReference type="GO" id="GO:0042744">
    <property type="term" value="P:hydrogen peroxide catabolic process"/>
    <property type="evidence" value="ECO:0007669"/>
    <property type="project" value="TreeGrafter"/>
</dbReference>
<evidence type="ECO:0000313" key="10">
    <source>
        <dbReference type="Ensembl" id="ENSMALP00000029806.1"/>
    </source>
</evidence>
<comment type="subunit">
    <text evidence="2">Heterotetramer of two alpha chains and two beta chains.</text>
</comment>
<dbReference type="PANTHER" id="PTHR11442">
    <property type="entry name" value="HEMOGLOBIN FAMILY MEMBER"/>
    <property type="match status" value="1"/>
</dbReference>
<name>A0A3Q3KJ89_MONAL</name>
<dbReference type="GO" id="GO:0020037">
    <property type="term" value="F:heme binding"/>
    <property type="evidence" value="ECO:0007669"/>
    <property type="project" value="InterPro"/>
</dbReference>
<dbReference type="GO" id="GO:0019825">
    <property type="term" value="F:oxygen binding"/>
    <property type="evidence" value="ECO:0007669"/>
    <property type="project" value="InterPro"/>
</dbReference>
<sequence>ESLSGGDMSVVKAFWDKVHLKADEVGALARMLTVYPHTKTYFSHWSDLSPESAQVKKHGAWDHNILPKYFTGFLYQSSYGFSNDLSNSWLEFLAHNIIVCLAMYFPSDFTAEAHVFIDRFLQNLSFALSDGCR</sequence>
<dbReference type="Gene3D" id="1.10.490.10">
    <property type="entry name" value="Globins"/>
    <property type="match status" value="1"/>
</dbReference>
<dbReference type="Ensembl" id="ENSMALT00000030336.1">
    <property type="protein sequence ID" value="ENSMALP00000029806.1"/>
    <property type="gene ID" value="ENSMALG00000020630.1"/>
</dbReference>